<comment type="caution">
    <text evidence="2">The sequence shown here is derived from an EMBL/GenBank/DDBJ whole genome shotgun (WGS) entry which is preliminary data.</text>
</comment>
<dbReference type="AlphaFoldDB" id="A0A917PS78"/>
<proteinExistence type="predicted"/>
<evidence type="ECO:0000313" key="2">
    <source>
        <dbReference type="EMBL" id="GGJ89453.1"/>
    </source>
</evidence>
<organism evidence="2 3">
    <name type="scientific">Lentibacillus kapialis</name>
    <dbReference type="NCBI Taxonomy" id="340214"/>
    <lineage>
        <taxon>Bacteria</taxon>
        <taxon>Bacillati</taxon>
        <taxon>Bacillota</taxon>
        <taxon>Bacilli</taxon>
        <taxon>Bacillales</taxon>
        <taxon>Bacillaceae</taxon>
        <taxon>Lentibacillus</taxon>
    </lineage>
</organism>
<evidence type="ECO:0000256" key="1">
    <source>
        <dbReference type="SAM" id="MobiDB-lite"/>
    </source>
</evidence>
<gene>
    <name evidence="2" type="ORF">GCM10007063_10100</name>
</gene>
<sequence length="71" mass="8008">MSTIFKKLVPTAHFRNCPGSRSKEANNGREGPPKPGHPYLTDPHSAKWTQITLFSAVMNPYSVIRVKTERK</sequence>
<keyword evidence="3" id="KW-1185">Reference proteome</keyword>
<accession>A0A917PS78</accession>
<evidence type="ECO:0000313" key="3">
    <source>
        <dbReference type="Proteomes" id="UP000658382"/>
    </source>
</evidence>
<protein>
    <submittedName>
        <fullName evidence="2">Uncharacterized protein</fullName>
    </submittedName>
</protein>
<dbReference type="Proteomes" id="UP000658382">
    <property type="component" value="Unassembled WGS sequence"/>
</dbReference>
<name>A0A917PS78_9BACI</name>
<reference evidence="2" key="2">
    <citation type="submission" date="2020-09" db="EMBL/GenBank/DDBJ databases">
        <authorList>
            <person name="Sun Q."/>
            <person name="Ohkuma M."/>
        </authorList>
    </citation>
    <scope>NUCLEOTIDE SEQUENCE</scope>
    <source>
        <strain evidence="2">JCM 12580</strain>
    </source>
</reference>
<feature type="region of interest" description="Disordered" evidence="1">
    <location>
        <begin position="14"/>
        <end position="42"/>
    </location>
</feature>
<dbReference type="EMBL" id="BMNQ01000008">
    <property type="protein sequence ID" value="GGJ89453.1"/>
    <property type="molecule type" value="Genomic_DNA"/>
</dbReference>
<reference evidence="2" key="1">
    <citation type="journal article" date="2014" name="Int. J. Syst. Evol. Microbiol.">
        <title>Complete genome sequence of Corynebacterium casei LMG S-19264T (=DSM 44701T), isolated from a smear-ripened cheese.</title>
        <authorList>
            <consortium name="US DOE Joint Genome Institute (JGI-PGF)"/>
            <person name="Walter F."/>
            <person name="Albersmeier A."/>
            <person name="Kalinowski J."/>
            <person name="Ruckert C."/>
        </authorList>
    </citation>
    <scope>NUCLEOTIDE SEQUENCE</scope>
    <source>
        <strain evidence="2">JCM 12580</strain>
    </source>
</reference>